<dbReference type="HOGENOM" id="CLU_501576_0_0_1"/>
<feature type="region of interest" description="Disordered" evidence="1">
    <location>
        <begin position="81"/>
        <end position="106"/>
    </location>
</feature>
<organism evidence="2 3">
    <name type="scientific">Hydnomerulius pinastri MD-312</name>
    <dbReference type="NCBI Taxonomy" id="994086"/>
    <lineage>
        <taxon>Eukaryota</taxon>
        <taxon>Fungi</taxon>
        <taxon>Dikarya</taxon>
        <taxon>Basidiomycota</taxon>
        <taxon>Agaricomycotina</taxon>
        <taxon>Agaricomycetes</taxon>
        <taxon>Agaricomycetidae</taxon>
        <taxon>Boletales</taxon>
        <taxon>Boletales incertae sedis</taxon>
        <taxon>Leucogyrophana</taxon>
    </lineage>
</organism>
<feature type="compositionally biased region" description="Basic and acidic residues" evidence="1">
    <location>
        <begin position="469"/>
        <end position="543"/>
    </location>
</feature>
<feature type="region of interest" description="Disordered" evidence="1">
    <location>
        <begin position="1"/>
        <end position="36"/>
    </location>
</feature>
<dbReference type="OrthoDB" id="2655622at2759"/>
<feature type="compositionally biased region" description="Basic and acidic residues" evidence="1">
    <location>
        <begin position="342"/>
        <end position="351"/>
    </location>
</feature>
<dbReference type="EMBL" id="KN839857">
    <property type="protein sequence ID" value="KIJ62067.1"/>
    <property type="molecule type" value="Genomic_DNA"/>
</dbReference>
<accession>A0A0C9WD02</accession>
<evidence type="ECO:0000313" key="2">
    <source>
        <dbReference type="EMBL" id="KIJ62067.1"/>
    </source>
</evidence>
<evidence type="ECO:0000256" key="1">
    <source>
        <dbReference type="SAM" id="MobiDB-lite"/>
    </source>
</evidence>
<feature type="compositionally biased region" description="Polar residues" evidence="1">
    <location>
        <begin position="83"/>
        <end position="99"/>
    </location>
</feature>
<evidence type="ECO:0000313" key="3">
    <source>
        <dbReference type="Proteomes" id="UP000053820"/>
    </source>
</evidence>
<name>A0A0C9WD02_9AGAM</name>
<dbReference type="AlphaFoldDB" id="A0A0C9WD02"/>
<proteinExistence type="predicted"/>
<feature type="region of interest" description="Disordered" evidence="1">
    <location>
        <begin position="464"/>
        <end position="543"/>
    </location>
</feature>
<keyword evidence="3" id="KW-1185">Reference proteome</keyword>
<reference evidence="2 3" key="1">
    <citation type="submission" date="2014-04" db="EMBL/GenBank/DDBJ databases">
        <title>Evolutionary Origins and Diversification of the Mycorrhizal Mutualists.</title>
        <authorList>
            <consortium name="DOE Joint Genome Institute"/>
            <consortium name="Mycorrhizal Genomics Consortium"/>
            <person name="Kohler A."/>
            <person name="Kuo A."/>
            <person name="Nagy L.G."/>
            <person name="Floudas D."/>
            <person name="Copeland A."/>
            <person name="Barry K.W."/>
            <person name="Cichocki N."/>
            <person name="Veneault-Fourrey C."/>
            <person name="LaButti K."/>
            <person name="Lindquist E.A."/>
            <person name="Lipzen A."/>
            <person name="Lundell T."/>
            <person name="Morin E."/>
            <person name="Murat C."/>
            <person name="Riley R."/>
            <person name="Ohm R."/>
            <person name="Sun H."/>
            <person name="Tunlid A."/>
            <person name="Henrissat B."/>
            <person name="Grigoriev I.V."/>
            <person name="Hibbett D.S."/>
            <person name="Martin F."/>
        </authorList>
    </citation>
    <scope>NUCLEOTIDE SEQUENCE [LARGE SCALE GENOMIC DNA]</scope>
    <source>
        <strain evidence="2 3">MD-312</strain>
    </source>
</reference>
<feature type="region of interest" description="Disordered" evidence="1">
    <location>
        <begin position="332"/>
        <end position="351"/>
    </location>
</feature>
<dbReference type="Proteomes" id="UP000053820">
    <property type="component" value="Unassembled WGS sequence"/>
</dbReference>
<sequence>MNARRDNEGGRVNPATTTHSPKPRKPVNADQNISQSGVNGGIGWHTAFGNVDCVKHGAPVFTSLASLLCSQHATLNPIKQDAESNGHTQTSHPPGSKSGTLPGCQTIKGAAARGRGPACLEVPASHLESMHTGVVQLYCLGCHKLWERELGEKHNLKPYYGFYKTLDHQHMQYLFKITTVIVHIYCKGIDTLQNNPACVCRAIIKPYLAPTDFLFVEEEFNVGTKDSLQAHWNKLMELEKRITCGHFANKLIFVTTHSDIVQGDLFTGNDEDGVSGNPKEDTIKVLQLANTFGFTTQQFQTTVVAMFITTLWFDLNERLPACLQLSHHLGSHTNSGSSRQQQHRENRERQHSFLRKLSKQLQYQLAVSALEKFETPQIGFPHSQLTTENDNNLGVLKTSWCQCPTGQVGLGIRMVFRPCVIKAEPASDCPAHIATSELSHQHLDQLINVAKIFVNHISVLAREKGRKKGGGEGGKEEKEKEELERKEKERVEKERVEKEREREKEKERVEKEKEREREGEGERERAEQEAKEREAKEQESKER</sequence>
<gene>
    <name evidence="2" type="ORF">HYDPIDRAFT_169248</name>
</gene>
<protein>
    <submittedName>
        <fullName evidence="2">Unplaced genomic scaffold scaffold_23, whole genome shotgun sequence</fullName>
    </submittedName>
</protein>